<evidence type="ECO:0000256" key="2">
    <source>
        <dbReference type="ARBA" id="ARBA00022692"/>
    </source>
</evidence>
<evidence type="ECO:0000256" key="3">
    <source>
        <dbReference type="ARBA" id="ARBA00022989"/>
    </source>
</evidence>
<feature type="transmembrane region" description="Helical" evidence="6">
    <location>
        <begin position="248"/>
        <end position="275"/>
    </location>
</feature>
<feature type="signal peptide" evidence="7">
    <location>
        <begin position="1"/>
        <end position="23"/>
    </location>
</feature>
<keyword evidence="3 6" id="KW-1133">Transmembrane helix</keyword>
<evidence type="ECO:0000256" key="6">
    <source>
        <dbReference type="SAM" id="Phobius"/>
    </source>
</evidence>
<protein>
    <recommendedName>
        <fullName evidence="8">Rhodopsin domain-containing protein</fullName>
    </recommendedName>
</protein>
<feature type="transmembrane region" description="Helical" evidence="6">
    <location>
        <begin position="94"/>
        <end position="113"/>
    </location>
</feature>
<feature type="domain" description="Rhodopsin" evidence="8">
    <location>
        <begin position="109"/>
        <end position="349"/>
    </location>
</feature>
<dbReference type="InterPro" id="IPR049326">
    <property type="entry name" value="Rhodopsin_dom_fungi"/>
</dbReference>
<dbReference type="GO" id="GO:0016020">
    <property type="term" value="C:membrane"/>
    <property type="evidence" value="ECO:0007669"/>
    <property type="project" value="UniProtKB-SubCell"/>
</dbReference>
<evidence type="ECO:0000256" key="5">
    <source>
        <dbReference type="ARBA" id="ARBA00038359"/>
    </source>
</evidence>
<comment type="caution">
    <text evidence="9">The sequence shown here is derived from an EMBL/GenBank/DDBJ whole genome shotgun (WGS) entry which is preliminary data.</text>
</comment>
<feature type="transmembrane region" description="Helical" evidence="6">
    <location>
        <begin position="287"/>
        <end position="307"/>
    </location>
</feature>
<feature type="transmembrane region" description="Helical" evidence="6">
    <location>
        <begin position="203"/>
        <end position="228"/>
    </location>
</feature>
<evidence type="ECO:0000256" key="4">
    <source>
        <dbReference type="ARBA" id="ARBA00023136"/>
    </source>
</evidence>
<keyword evidence="4 6" id="KW-0472">Membrane</keyword>
<reference evidence="9" key="1">
    <citation type="submission" date="2021-05" db="EMBL/GenBank/DDBJ databases">
        <authorList>
            <person name="Khan N."/>
        </authorList>
    </citation>
    <scope>NUCLEOTIDE SEQUENCE</scope>
</reference>
<name>A0A8J2J0N8_FUSEQ</name>
<evidence type="ECO:0000259" key="8">
    <source>
        <dbReference type="Pfam" id="PF20684"/>
    </source>
</evidence>
<keyword evidence="7" id="KW-0732">Signal</keyword>
<comment type="similarity">
    <text evidence="5">Belongs to the SAT4 family.</text>
</comment>
<organism evidence="9 10">
    <name type="scientific">Fusarium equiseti</name>
    <name type="common">Fusarium scirpi</name>
    <dbReference type="NCBI Taxonomy" id="61235"/>
    <lineage>
        <taxon>Eukaryota</taxon>
        <taxon>Fungi</taxon>
        <taxon>Dikarya</taxon>
        <taxon>Ascomycota</taxon>
        <taxon>Pezizomycotina</taxon>
        <taxon>Sordariomycetes</taxon>
        <taxon>Hypocreomycetidae</taxon>
        <taxon>Hypocreales</taxon>
        <taxon>Nectriaceae</taxon>
        <taxon>Fusarium</taxon>
        <taxon>Fusarium incarnatum-equiseti species complex</taxon>
    </lineage>
</organism>
<accession>A0A8J2J0N8</accession>
<evidence type="ECO:0000256" key="1">
    <source>
        <dbReference type="ARBA" id="ARBA00004141"/>
    </source>
</evidence>
<feature type="transmembrane region" description="Helical" evidence="6">
    <location>
        <begin position="327"/>
        <end position="348"/>
    </location>
</feature>
<dbReference type="Pfam" id="PF20684">
    <property type="entry name" value="Fung_rhodopsin"/>
    <property type="match status" value="1"/>
</dbReference>
<sequence length="422" mass="46809">MKVPTILLLSILALLCFAAKAVAETAESLDGVSQCAPVVSTRNIERLCSNKGLSNSVNDCVRKSCTIRELLDFLKAEQSVCGRPDLDNDDKIRAVNFVILGIAVTAVTLRIVTKVYQYTRWGADDYLIMAALVFTIIQCIMMIALTYQGLGHNIWTLDDNAVIHFFVYLIIVECAYVLSLCLIKLSILWFFLRTFPGQGFQKIVKWTMVFNIMSTTCISVAALCQNFPTDPSKERWKDESSPGFRVNIHALALSHAGINVALDIWMFILPLTQLYHIGLKKRKKVGVMLIFSLGFFLIVVSCVRIPFMIDFSRSLNSTADSQGMIVWSNVESGVGILVACLPHTAPLLRAAMMRAKSMTLCSEYSDNSQNIFVDRDLATIQVTRLNGPTLVNSYELVLDDRGGLLAMDECPSQVSSSQTGRS</sequence>
<dbReference type="EMBL" id="CAJSTJ010000166">
    <property type="protein sequence ID" value="CAG7564415.1"/>
    <property type="molecule type" value="Genomic_DNA"/>
</dbReference>
<feature type="transmembrane region" description="Helical" evidence="6">
    <location>
        <begin position="165"/>
        <end position="191"/>
    </location>
</feature>
<comment type="subcellular location">
    <subcellularLocation>
        <location evidence="1">Membrane</location>
        <topology evidence="1">Multi-pass membrane protein</topology>
    </subcellularLocation>
</comment>
<keyword evidence="2 6" id="KW-0812">Transmembrane</keyword>
<gene>
    <name evidence="9" type="ORF">FEQUK3_LOCUS10140</name>
</gene>
<proteinExistence type="inferred from homology"/>
<dbReference type="InterPro" id="IPR052337">
    <property type="entry name" value="SAT4-like"/>
</dbReference>
<dbReference type="PANTHER" id="PTHR33048:SF143">
    <property type="entry name" value="EXTRACELLULAR MEMBRANE PROTEIN CFEM DOMAIN-CONTAINING PROTEIN-RELATED"/>
    <property type="match status" value="1"/>
</dbReference>
<evidence type="ECO:0000313" key="10">
    <source>
        <dbReference type="Proteomes" id="UP000693738"/>
    </source>
</evidence>
<evidence type="ECO:0000313" key="9">
    <source>
        <dbReference type="EMBL" id="CAG7564415.1"/>
    </source>
</evidence>
<dbReference type="PANTHER" id="PTHR33048">
    <property type="entry name" value="PTH11-LIKE INTEGRAL MEMBRANE PROTEIN (AFU_ORTHOLOGUE AFUA_5G11245)"/>
    <property type="match status" value="1"/>
</dbReference>
<feature type="chain" id="PRO_5035150168" description="Rhodopsin domain-containing protein" evidence="7">
    <location>
        <begin position="24"/>
        <end position="422"/>
    </location>
</feature>
<evidence type="ECO:0000256" key="7">
    <source>
        <dbReference type="SAM" id="SignalP"/>
    </source>
</evidence>
<feature type="transmembrane region" description="Helical" evidence="6">
    <location>
        <begin position="125"/>
        <end position="145"/>
    </location>
</feature>
<dbReference type="Proteomes" id="UP000693738">
    <property type="component" value="Unassembled WGS sequence"/>
</dbReference>
<dbReference type="AlphaFoldDB" id="A0A8J2J0N8"/>